<proteinExistence type="predicted"/>
<dbReference type="EMBL" id="GGEC01066180">
    <property type="protein sequence ID" value="MBX46664.1"/>
    <property type="molecule type" value="Transcribed_RNA"/>
</dbReference>
<protein>
    <submittedName>
        <fullName evidence="1">Uncharacterized protein</fullName>
    </submittedName>
</protein>
<reference evidence="1" key="1">
    <citation type="submission" date="2018-02" db="EMBL/GenBank/DDBJ databases">
        <title>Rhizophora mucronata_Transcriptome.</title>
        <authorList>
            <person name="Meera S.P."/>
            <person name="Sreeshan A."/>
            <person name="Augustine A."/>
        </authorList>
    </citation>
    <scope>NUCLEOTIDE SEQUENCE</scope>
    <source>
        <tissue evidence="1">Leaf</tissue>
    </source>
</reference>
<organism evidence="1">
    <name type="scientific">Rhizophora mucronata</name>
    <name type="common">Asiatic mangrove</name>
    <dbReference type="NCBI Taxonomy" id="61149"/>
    <lineage>
        <taxon>Eukaryota</taxon>
        <taxon>Viridiplantae</taxon>
        <taxon>Streptophyta</taxon>
        <taxon>Embryophyta</taxon>
        <taxon>Tracheophyta</taxon>
        <taxon>Spermatophyta</taxon>
        <taxon>Magnoliopsida</taxon>
        <taxon>eudicotyledons</taxon>
        <taxon>Gunneridae</taxon>
        <taxon>Pentapetalae</taxon>
        <taxon>rosids</taxon>
        <taxon>fabids</taxon>
        <taxon>Malpighiales</taxon>
        <taxon>Rhizophoraceae</taxon>
        <taxon>Rhizophora</taxon>
    </lineage>
</organism>
<name>A0A2P2NVZ1_RHIMU</name>
<evidence type="ECO:0000313" key="1">
    <source>
        <dbReference type="EMBL" id="MBX46664.1"/>
    </source>
</evidence>
<accession>A0A2P2NVZ1</accession>
<sequence>MIKSTNKL</sequence>